<dbReference type="EMBL" id="DVIU01000045">
    <property type="protein sequence ID" value="HIS35452.1"/>
    <property type="molecule type" value="Genomic_DNA"/>
</dbReference>
<gene>
    <name evidence="4" type="ORF">IAC10_02310</name>
</gene>
<dbReference type="PANTHER" id="PTHR44169:SF6">
    <property type="entry name" value="NADPH-DEPENDENT 1-ACYLDIHYDROXYACETONE PHOSPHATE REDUCTASE"/>
    <property type="match status" value="1"/>
</dbReference>
<evidence type="ECO:0000256" key="2">
    <source>
        <dbReference type="ARBA" id="ARBA00023002"/>
    </source>
</evidence>
<keyword evidence="2" id="KW-0560">Oxidoreductase</keyword>
<comment type="caution">
    <text evidence="4">The sequence shown here is derived from an EMBL/GenBank/DDBJ whole genome shotgun (WGS) entry which is preliminary data.</text>
</comment>
<name>A0A9D1EY05_9BACT</name>
<evidence type="ECO:0000313" key="5">
    <source>
        <dbReference type="Proteomes" id="UP000823928"/>
    </source>
</evidence>
<sequence>MKTYVITGATSGIGRALLEEFSKDNKVFAGYRNPKYEQELASMKNVIPFFIDMEKPYTIRGAADVIRQNTDKIDTLINAAGCVAAGPVENMQISKIRRQFEVNTFSHLDFTQQLLPLLYNSRIINISSMASFGIFPFVAPYCASKRALDILFNALEVEMQGKVKVISIKPGVIATPLWGKSVEINKDSIENDISYRKEMEFLAANALKNEKSGLAVSEVVKLIKKVDNHKNPKASYTIGRDAFFAELVSKLPYTSINKLMKFGLDRKMNK</sequence>
<dbReference type="Gene3D" id="3.40.50.720">
    <property type="entry name" value="NAD(P)-binding Rossmann-like Domain"/>
    <property type="match status" value="1"/>
</dbReference>
<proteinExistence type="inferred from homology"/>
<dbReference type="InterPro" id="IPR002347">
    <property type="entry name" value="SDR_fam"/>
</dbReference>
<dbReference type="PRINTS" id="PR00081">
    <property type="entry name" value="GDHRDH"/>
</dbReference>
<dbReference type="SUPFAM" id="SSF51735">
    <property type="entry name" value="NAD(P)-binding Rossmann-fold domains"/>
    <property type="match status" value="1"/>
</dbReference>
<evidence type="ECO:0000256" key="3">
    <source>
        <dbReference type="RuleBase" id="RU000363"/>
    </source>
</evidence>
<dbReference type="Proteomes" id="UP000823928">
    <property type="component" value="Unassembled WGS sequence"/>
</dbReference>
<dbReference type="AlphaFoldDB" id="A0A9D1EY05"/>
<dbReference type="PRINTS" id="PR00080">
    <property type="entry name" value="SDRFAMILY"/>
</dbReference>
<dbReference type="PANTHER" id="PTHR44169">
    <property type="entry name" value="NADPH-DEPENDENT 1-ACYLDIHYDROXYACETONE PHOSPHATE REDUCTASE"/>
    <property type="match status" value="1"/>
</dbReference>
<reference evidence="4" key="1">
    <citation type="submission" date="2020-10" db="EMBL/GenBank/DDBJ databases">
        <authorList>
            <person name="Gilroy R."/>
        </authorList>
    </citation>
    <scope>NUCLEOTIDE SEQUENCE</scope>
    <source>
        <strain evidence="4">6276</strain>
    </source>
</reference>
<dbReference type="Pfam" id="PF00106">
    <property type="entry name" value="adh_short"/>
    <property type="match status" value="1"/>
</dbReference>
<evidence type="ECO:0000313" key="4">
    <source>
        <dbReference type="EMBL" id="HIS35452.1"/>
    </source>
</evidence>
<organism evidence="4 5">
    <name type="scientific">Candidatus Scatousia excrementigallinarum</name>
    <dbReference type="NCBI Taxonomy" id="2840935"/>
    <lineage>
        <taxon>Bacteria</taxon>
        <taxon>Candidatus Scatousia</taxon>
    </lineage>
</organism>
<dbReference type="GO" id="GO:0016491">
    <property type="term" value="F:oxidoreductase activity"/>
    <property type="evidence" value="ECO:0007669"/>
    <property type="project" value="UniProtKB-KW"/>
</dbReference>
<protein>
    <submittedName>
        <fullName evidence="4">SDR family NAD(P)-dependent oxidoreductase</fullName>
    </submittedName>
</protein>
<reference evidence="4" key="2">
    <citation type="journal article" date="2021" name="PeerJ">
        <title>Extensive microbial diversity within the chicken gut microbiome revealed by metagenomics and culture.</title>
        <authorList>
            <person name="Gilroy R."/>
            <person name="Ravi A."/>
            <person name="Getino M."/>
            <person name="Pursley I."/>
            <person name="Horton D.L."/>
            <person name="Alikhan N.F."/>
            <person name="Baker D."/>
            <person name="Gharbi K."/>
            <person name="Hall N."/>
            <person name="Watson M."/>
            <person name="Adriaenssens E.M."/>
            <person name="Foster-Nyarko E."/>
            <person name="Jarju S."/>
            <person name="Secka A."/>
            <person name="Antonio M."/>
            <person name="Oren A."/>
            <person name="Chaudhuri R.R."/>
            <person name="La Ragione R."/>
            <person name="Hildebrand F."/>
            <person name="Pallen M.J."/>
        </authorList>
    </citation>
    <scope>NUCLEOTIDE SEQUENCE</scope>
    <source>
        <strain evidence="4">6276</strain>
    </source>
</reference>
<comment type="similarity">
    <text evidence="1 3">Belongs to the short-chain dehydrogenases/reductases (SDR) family.</text>
</comment>
<evidence type="ECO:0000256" key="1">
    <source>
        <dbReference type="ARBA" id="ARBA00006484"/>
    </source>
</evidence>
<dbReference type="InterPro" id="IPR036291">
    <property type="entry name" value="NAD(P)-bd_dom_sf"/>
</dbReference>
<accession>A0A9D1EY05</accession>